<evidence type="ECO:0000256" key="1">
    <source>
        <dbReference type="SAM" id="SignalP"/>
    </source>
</evidence>
<sequence length="136" mass="15475">MHWVLRFGLCCLGFTQRAIPVNELILYSPPSELSSPSSPSPPTRVIIATNHCPSMAYKPSFRPRGYPARAKPCWVLIRTKRTKQFPDADQYLRRCLDSWPQAPCLLRAFWGRGEATRTIHQSLSSSLQLEESTFPV</sequence>
<evidence type="ECO:0000313" key="2">
    <source>
        <dbReference type="EMBL" id="PYH32497.1"/>
    </source>
</evidence>
<proteinExistence type="predicted"/>
<keyword evidence="1" id="KW-0732">Signal</keyword>
<dbReference type="GeneID" id="37120255"/>
<feature type="chain" id="PRO_5016440381" description="Secreted protein" evidence="1">
    <location>
        <begin position="21"/>
        <end position="136"/>
    </location>
</feature>
<evidence type="ECO:0000313" key="3">
    <source>
        <dbReference type="Proteomes" id="UP000247647"/>
    </source>
</evidence>
<dbReference type="EMBL" id="KZ821467">
    <property type="protein sequence ID" value="PYH32497.1"/>
    <property type="molecule type" value="Genomic_DNA"/>
</dbReference>
<reference evidence="2" key="1">
    <citation type="submission" date="2016-12" db="EMBL/GenBank/DDBJ databases">
        <title>The genomes of Aspergillus section Nigri reveals drivers in fungal speciation.</title>
        <authorList>
            <consortium name="DOE Joint Genome Institute"/>
            <person name="Vesth T.C."/>
            <person name="Nybo J."/>
            <person name="Theobald S."/>
            <person name="Brandl J."/>
            <person name="Frisvad J.C."/>
            <person name="Nielsen K.F."/>
            <person name="Lyhne E.K."/>
            <person name="Kogle M.E."/>
            <person name="Kuo A."/>
            <person name="Riley R."/>
            <person name="Clum A."/>
            <person name="Nolan M."/>
            <person name="Lipzen A."/>
            <person name="Salamov A."/>
            <person name="Henrissat B."/>
            <person name="Wiebenga A."/>
            <person name="De Vries R.P."/>
            <person name="Grigoriev I.V."/>
            <person name="Mortensen U.H."/>
            <person name="Andersen M.R."/>
            <person name="Baker S.E."/>
        </authorList>
    </citation>
    <scope>NUCLEOTIDE SEQUENCE [LARGE SCALE GENOMIC DNA]</scope>
    <source>
        <strain evidence="2">CBS 115656</strain>
    </source>
</reference>
<organism evidence="2 3">
    <name type="scientific">Aspergillus neoniger (strain CBS 115656)</name>
    <dbReference type="NCBI Taxonomy" id="1448310"/>
    <lineage>
        <taxon>Eukaryota</taxon>
        <taxon>Fungi</taxon>
        <taxon>Dikarya</taxon>
        <taxon>Ascomycota</taxon>
        <taxon>Pezizomycotina</taxon>
        <taxon>Eurotiomycetes</taxon>
        <taxon>Eurotiomycetidae</taxon>
        <taxon>Eurotiales</taxon>
        <taxon>Aspergillaceae</taxon>
        <taxon>Aspergillus</taxon>
        <taxon>Aspergillus subgen. Circumdati</taxon>
    </lineage>
</organism>
<evidence type="ECO:0008006" key="4">
    <source>
        <dbReference type="Google" id="ProtNLM"/>
    </source>
</evidence>
<feature type="signal peptide" evidence="1">
    <location>
        <begin position="1"/>
        <end position="20"/>
    </location>
</feature>
<dbReference type="Proteomes" id="UP000247647">
    <property type="component" value="Unassembled WGS sequence"/>
</dbReference>
<gene>
    <name evidence="2" type="ORF">BO87DRAFT_101838</name>
</gene>
<dbReference type="AlphaFoldDB" id="A0A318YFS0"/>
<name>A0A318YFS0_ASPNB</name>
<protein>
    <recommendedName>
        <fullName evidence="4">Secreted protein</fullName>
    </recommendedName>
</protein>
<keyword evidence="3" id="KW-1185">Reference proteome</keyword>
<dbReference type="RefSeq" id="XP_025477975.1">
    <property type="nucleotide sequence ID" value="XM_025617799.1"/>
</dbReference>
<accession>A0A318YFS0</accession>